<dbReference type="Proteomes" id="UP000005824">
    <property type="component" value="Unassembled WGS sequence"/>
</dbReference>
<dbReference type="SMART" id="SM00421">
    <property type="entry name" value="HTH_LUXR"/>
    <property type="match status" value="1"/>
</dbReference>
<protein>
    <submittedName>
        <fullName evidence="8">Two component transcriptional regulator, LuxR family</fullName>
    </submittedName>
</protein>
<gene>
    <name evidence="8" type="ORF">CfE428DRAFT_4671</name>
</gene>
<proteinExistence type="predicted"/>
<name>B4D6Y1_9BACT</name>
<feature type="modified residue" description="4-aspartylphosphate" evidence="5">
    <location>
        <position position="59"/>
    </location>
</feature>
<dbReference type="InterPro" id="IPR016032">
    <property type="entry name" value="Sig_transdc_resp-reg_C-effctor"/>
</dbReference>
<dbReference type="PROSITE" id="PS50043">
    <property type="entry name" value="HTH_LUXR_2"/>
    <property type="match status" value="1"/>
</dbReference>
<evidence type="ECO:0000256" key="1">
    <source>
        <dbReference type="ARBA" id="ARBA00022553"/>
    </source>
</evidence>
<dbReference type="PANTHER" id="PTHR43214:SF41">
    <property type="entry name" value="NITRATE_NITRITE RESPONSE REGULATOR PROTEIN NARP"/>
    <property type="match status" value="1"/>
</dbReference>
<dbReference type="AlphaFoldDB" id="B4D6Y1"/>
<dbReference type="EMBL" id="ABVL01000016">
    <property type="protein sequence ID" value="EDY17932.1"/>
    <property type="molecule type" value="Genomic_DNA"/>
</dbReference>
<evidence type="ECO:0000256" key="5">
    <source>
        <dbReference type="PROSITE-ProRule" id="PRU00169"/>
    </source>
</evidence>
<evidence type="ECO:0000259" key="6">
    <source>
        <dbReference type="PROSITE" id="PS50043"/>
    </source>
</evidence>
<dbReference type="Gene3D" id="3.40.50.2300">
    <property type="match status" value="1"/>
</dbReference>
<dbReference type="PROSITE" id="PS50110">
    <property type="entry name" value="RESPONSE_REGULATORY"/>
    <property type="match status" value="1"/>
</dbReference>
<keyword evidence="4" id="KW-0804">Transcription</keyword>
<keyword evidence="2" id="KW-0805">Transcription regulation</keyword>
<dbReference type="GO" id="GO:0006355">
    <property type="term" value="P:regulation of DNA-templated transcription"/>
    <property type="evidence" value="ECO:0007669"/>
    <property type="project" value="InterPro"/>
</dbReference>
<dbReference type="PANTHER" id="PTHR43214">
    <property type="entry name" value="TWO-COMPONENT RESPONSE REGULATOR"/>
    <property type="match status" value="1"/>
</dbReference>
<dbReference type="Pfam" id="PF00196">
    <property type="entry name" value="GerE"/>
    <property type="match status" value="1"/>
</dbReference>
<dbReference type="InterPro" id="IPR000792">
    <property type="entry name" value="Tscrpt_reg_LuxR_C"/>
</dbReference>
<dbReference type="InterPro" id="IPR058245">
    <property type="entry name" value="NreC/VraR/RcsB-like_REC"/>
</dbReference>
<evidence type="ECO:0000259" key="7">
    <source>
        <dbReference type="PROSITE" id="PS50110"/>
    </source>
</evidence>
<evidence type="ECO:0000256" key="3">
    <source>
        <dbReference type="ARBA" id="ARBA00023125"/>
    </source>
</evidence>
<dbReference type="CDD" id="cd06170">
    <property type="entry name" value="LuxR_C_like"/>
    <property type="match status" value="1"/>
</dbReference>
<keyword evidence="1 5" id="KW-0597">Phosphoprotein</keyword>
<dbReference type="SUPFAM" id="SSF46894">
    <property type="entry name" value="C-terminal effector domain of the bipartite response regulators"/>
    <property type="match status" value="1"/>
</dbReference>
<keyword evidence="9" id="KW-1185">Reference proteome</keyword>
<accession>B4D6Y1</accession>
<dbReference type="InterPro" id="IPR011006">
    <property type="entry name" value="CheY-like_superfamily"/>
</dbReference>
<dbReference type="InterPro" id="IPR001789">
    <property type="entry name" value="Sig_transdc_resp-reg_receiver"/>
</dbReference>
<dbReference type="PRINTS" id="PR00038">
    <property type="entry name" value="HTHLUXR"/>
</dbReference>
<dbReference type="STRING" id="497964.CfE428DRAFT_4671"/>
<dbReference type="InterPro" id="IPR039420">
    <property type="entry name" value="WalR-like"/>
</dbReference>
<feature type="domain" description="HTH luxR-type" evidence="6">
    <location>
        <begin position="151"/>
        <end position="216"/>
    </location>
</feature>
<evidence type="ECO:0000256" key="4">
    <source>
        <dbReference type="ARBA" id="ARBA00023163"/>
    </source>
</evidence>
<dbReference type="RefSeq" id="WP_006981992.1">
    <property type="nucleotide sequence ID" value="NZ_ABVL01000016.1"/>
</dbReference>
<dbReference type="InParanoid" id="B4D6Y1"/>
<dbReference type="CDD" id="cd17535">
    <property type="entry name" value="REC_NarL-like"/>
    <property type="match status" value="1"/>
</dbReference>
<evidence type="ECO:0000313" key="8">
    <source>
        <dbReference type="EMBL" id="EDY17932.1"/>
    </source>
</evidence>
<dbReference type="GO" id="GO:0000160">
    <property type="term" value="P:phosphorelay signal transduction system"/>
    <property type="evidence" value="ECO:0007669"/>
    <property type="project" value="InterPro"/>
</dbReference>
<evidence type="ECO:0000256" key="2">
    <source>
        <dbReference type="ARBA" id="ARBA00023015"/>
    </source>
</evidence>
<dbReference type="SUPFAM" id="SSF52172">
    <property type="entry name" value="CheY-like"/>
    <property type="match status" value="1"/>
</dbReference>
<reference evidence="8 9" key="1">
    <citation type="journal article" date="2011" name="J. Bacteriol.">
        <title>Genome sequence of Chthoniobacter flavus Ellin428, an aerobic heterotrophic soil bacterium.</title>
        <authorList>
            <person name="Kant R."/>
            <person name="van Passel M.W."/>
            <person name="Palva A."/>
            <person name="Lucas S."/>
            <person name="Lapidus A."/>
            <person name="Glavina Del Rio T."/>
            <person name="Dalin E."/>
            <person name="Tice H."/>
            <person name="Bruce D."/>
            <person name="Goodwin L."/>
            <person name="Pitluck S."/>
            <person name="Larimer F.W."/>
            <person name="Land M.L."/>
            <person name="Hauser L."/>
            <person name="Sangwan P."/>
            <person name="de Vos W.M."/>
            <person name="Janssen P.H."/>
            <person name="Smidt H."/>
        </authorList>
    </citation>
    <scope>NUCLEOTIDE SEQUENCE [LARGE SCALE GENOMIC DNA]</scope>
    <source>
        <strain evidence="8 9">Ellin428</strain>
    </source>
</reference>
<evidence type="ECO:0000313" key="9">
    <source>
        <dbReference type="Proteomes" id="UP000005824"/>
    </source>
</evidence>
<sequence>MTTELKTRILLADDHDIVRRGLRTLLELRSDWEICAEASDGRAAVQFAEDLAPDIVILDLSMPELNGLEAARRIAAHCPRSRMLMLTMHETEQFVREALAAGVRGYILKTDAGRDLANAVDALIRGETFFASRLAATIYAAEFAGMGRRRRSKSQAGLTPREREILQLLAEGRKNRDVGKALNISVKTAETHRARIMAKLGIDSVADLVRYAIRNGLIAP</sequence>
<organism evidence="8 9">
    <name type="scientific">Chthoniobacter flavus Ellin428</name>
    <dbReference type="NCBI Taxonomy" id="497964"/>
    <lineage>
        <taxon>Bacteria</taxon>
        <taxon>Pseudomonadati</taxon>
        <taxon>Verrucomicrobiota</taxon>
        <taxon>Spartobacteria</taxon>
        <taxon>Chthoniobacterales</taxon>
        <taxon>Chthoniobacteraceae</taxon>
        <taxon>Chthoniobacter</taxon>
    </lineage>
</organism>
<dbReference type="SMART" id="SM00448">
    <property type="entry name" value="REC"/>
    <property type="match status" value="1"/>
</dbReference>
<dbReference type="eggNOG" id="COG2197">
    <property type="taxonomic scope" value="Bacteria"/>
</dbReference>
<keyword evidence="3" id="KW-0238">DNA-binding</keyword>
<dbReference type="Pfam" id="PF00072">
    <property type="entry name" value="Response_reg"/>
    <property type="match status" value="1"/>
</dbReference>
<dbReference type="GO" id="GO:0003677">
    <property type="term" value="F:DNA binding"/>
    <property type="evidence" value="ECO:0007669"/>
    <property type="project" value="UniProtKB-KW"/>
</dbReference>
<comment type="caution">
    <text evidence="8">The sequence shown here is derived from an EMBL/GenBank/DDBJ whole genome shotgun (WGS) entry which is preliminary data.</text>
</comment>
<feature type="domain" description="Response regulatory" evidence="7">
    <location>
        <begin position="8"/>
        <end position="124"/>
    </location>
</feature>